<organism evidence="1 2">
    <name type="scientific">Candidatus Gottesmanbacteria bacterium GW2011_GWA2_42_18</name>
    <dbReference type="NCBI Taxonomy" id="1618442"/>
    <lineage>
        <taxon>Bacteria</taxon>
        <taxon>Candidatus Gottesmaniibacteriota</taxon>
    </lineage>
</organism>
<dbReference type="EMBL" id="LCDD01000024">
    <property type="protein sequence ID" value="KKS45997.1"/>
    <property type="molecule type" value="Genomic_DNA"/>
</dbReference>
<dbReference type="Proteomes" id="UP000034320">
    <property type="component" value="Unassembled WGS sequence"/>
</dbReference>
<evidence type="ECO:0000313" key="2">
    <source>
        <dbReference type="Proteomes" id="UP000034320"/>
    </source>
</evidence>
<reference evidence="1 2" key="1">
    <citation type="journal article" date="2015" name="Nature">
        <title>rRNA introns, odd ribosomes, and small enigmatic genomes across a large radiation of phyla.</title>
        <authorList>
            <person name="Brown C.T."/>
            <person name="Hug L.A."/>
            <person name="Thomas B.C."/>
            <person name="Sharon I."/>
            <person name="Castelle C.J."/>
            <person name="Singh A."/>
            <person name="Wilkins M.J."/>
            <person name="Williams K.H."/>
            <person name="Banfield J.F."/>
        </authorList>
    </citation>
    <scope>NUCLEOTIDE SEQUENCE [LARGE SCALE GENOMIC DNA]</scope>
</reference>
<comment type="caution">
    <text evidence="1">The sequence shown here is derived from an EMBL/GenBank/DDBJ whole genome shotgun (WGS) entry which is preliminary data.</text>
</comment>
<gene>
    <name evidence="1" type="ORF">UV09_C0024G0012</name>
</gene>
<evidence type="ECO:0000313" key="1">
    <source>
        <dbReference type="EMBL" id="KKS45997.1"/>
    </source>
</evidence>
<accession>A0A0G0ZBB1</accession>
<dbReference type="AlphaFoldDB" id="A0A0G0ZBB1"/>
<name>A0A0G0ZBB1_9BACT</name>
<sequence>MKSTGCVWTWATDTQILEAIYVNSQSDSAGKSLSLSACFLAEGEMRKEDRSLFDKYGELRDVCFDNKTGNECYWCRRCRGDECKAYIAGSTESPLPIKGSAQIKTDTSQSSEIAVKQTSQDYSLTLIDSPKDVSVGETATFTWRIDGPSEIIHHTDIHFGHENDPGDFGPDKKADNTKYTESIKDFTNINADIPMQFIGNWKPEKAGTVYFRIHTLIGDKNYWSEQYTKEVKS</sequence>
<proteinExistence type="predicted"/>
<protein>
    <submittedName>
        <fullName evidence="1">Uncharacterized protein</fullName>
    </submittedName>
</protein>